<evidence type="ECO:0000313" key="3">
    <source>
        <dbReference type="Proteomes" id="UP000028547"/>
    </source>
</evidence>
<name>A0A084SG85_9BACT</name>
<dbReference type="EMBL" id="JPMI01000378">
    <property type="protein sequence ID" value="KFA87470.1"/>
    <property type="molecule type" value="Genomic_DNA"/>
</dbReference>
<evidence type="ECO:0000256" key="1">
    <source>
        <dbReference type="SAM" id="SignalP"/>
    </source>
</evidence>
<reference evidence="2 3" key="1">
    <citation type="submission" date="2014-07" db="EMBL/GenBank/DDBJ databases">
        <title>Draft Genome Sequence of Gephyronic Acid Producer, Cystobacter violaceus Strain Cb vi76.</title>
        <authorList>
            <person name="Stevens D.C."/>
            <person name="Young J."/>
            <person name="Carmichael R."/>
            <person name="Tan J."/>
            <person name="Taylor R.E."/>
        </authorList>
    </citation>
    <scope>NUCLEOTIDE SEQUENCE [LARGE SCALE GENOMIC DNA]</scope>
    <source>
        <strain evidence="2 3">Cb vi76</strain>
    </source>
</reference>
<feature type="chain" id="PRO_5001781477" description="Outer membrane protein beta-barrel domain-containing protein" evidence="1">
    <location>
        <begin position="35"/>
        <end position="243"/>
    </location>
</feature>
<sequence length="243" mass="25880">MSGLTPRNTFSRPGLLGLALGALGTLLGSSQAHAFNHAGNARLLASDEAAAIKKPVLGLQRSAVPLAWGFALDTSVLADAALAPNLGLRWGLEAGAHRFVIGARYTKFLGSQLISDYVATQEEAVKNLEINFEGPSAYALYGLQLGPVLVQGEVRHWRYQTATTTATAALVVNFAGNWSVVGEFGVRLQEGYPLRGAAGIRYAGENFGFSLGAAYVDVNEPLVPFNEGRFPILPAFDLSWTFQ</sequence>
<dbReference type="Proteomes" id="UP000028547">
    <property type="component" value="Unassembled WGS sequence"/>
</dbReference>
<proteinExistence type="predicted"/>
<dbReference type="AlphaFoldDB" id="A0A084SG85"/>
<feature type="signal peptide" evidence="1">
    <location>
        <begin position="1"/>
        <end position="34"/>
    </location>
</feature>
<evidence type="ECO:0000313" key="2">
    <source>
        <dbReference type="EMBL" id="KFA87470.1"/>
    </source>
</evidence>
<evidence type="ECO:0008006" key="4">
    <source>
        <dbReference type="Google" id="ProtNLM"/>
    </source>
</evidence>
<protein>
    <recommendedName>
        <fullName evidence="4">Outer membrane protein beta-barrel domain-containing protein</fullName>
    </recommendedName>
</protein>
<comment type="caution">
    <text evidence="2">The sequence shown here is derived from an EMBL/GenBank/DDBJ whole genome shotgun (WGS) entry which is preliminary data.</text>
</comment>
<gene>
    <name evidence="2" type="ORF">Q664_48270</name>
</gene>
<organism evidence="2 3">
    <name type="scientific">Archangium violaceum Cb vi76</name>
    <dbReference type="NCBI Taxonomy" id="1406225"/>
    <lineage>
        <taxon>Bacteria</taxon>
        <taxon>Pseudomonadati</taxon>
        <taxon>Myxococcota</taxon>
        <taxon>Myxococcia</taxon>
        <taxon>Myxococcales</taxon>
        <taxon>Cystobacterineae</taxon>
        <taxon>Archangiaceae</taxon>
        <taxon>Archangium</taxon>
    </lineage>
</organism>
<accession>A0A084SG85</accession>
<keyword evidence="1" id="KW-0732">Signal</keyword>